<dbReference type="PROSITE" id="PS50097">
    <property type="entry name" value="BTB"/>
    <property type="match status" value="1"/>
</dbReference>
<dbReference type="EMBL" id="LR899528">
    <property type="protein sequence ID" value="CAD7240161.1"/>
    <property type="molecule type" value="Genomic_DNA"/>
</dbReference>
<keyword evidence="1" id="KW-0880">Kelch repeat</keyword>
<keyword evidence="2" id="KW-0677">Repeat</keyword>
<proteinExistence type="predicted"/>
<gene>
    <name evidence="5" type="ORF">DSTB1V02_LOCUS193</name>
</gene>
<feature type="domain" description="BTB" evidence="4">
    <location>
        <begin position="48"/>
        <end position="115"/>
    </location>
</feature>
<dbReference type="Gene3D" id="3.30.710.10">
    <property type="entry name" value="Potassium Channel Kv1.1, Chain A"/>
    <property type="match status" value="1"/>
</dbReference>
<dbReference type="PANTHER" id="PTHR24412">
    <property type="entry name" value="KELCH PROTEIN"/>
    <property type="match status" value="1"/>
</dbReference>
<dbReference type="AlphaFoldDB" id="A0A7R8X451"/>
<evidence type="ECO:0000256" key="3">
    <source>
        <dbReference type="ARBA" id="ARBA00023203"/>
    </source>
</evidence>
<dbReference type="Gene3D" id="2.120.10.80">
    <property type="entry name" value="Kelch-type beta propeller"/>
    <property type="match status" value="1"/>
</dbReference>
<dbReference type="SMART" id="SM00612">
    <property type="entry name" value="Kelch"/>
    <property type="match status" value="3"/>
</dbReference>
<keyword evidence="3" id="KW-0009">Actin-binding</keyword>
<dbReference type="SMART" id="SM00225">
    <property type="entry name" value="BTB"/>
    <property type="match status" value="1"/>
</dbReference>
<dbReference type="InterPro" id="IPR000210">
    <property type="entry name" value="BTB/POZ_dom"/>
</dbReference>
<evidence type="ECO:0000256" key="2">
    <source>
        <dbReference type="ARBA" id="ARBA00022737"/>
    </source>
</evidence>
<protein>
    <recommendedName>
        <fullName evidence="4">BTB domain-containing protein</fullName>
    </recommendedName>
</protein>
<dbReference type="InterPro" id="IPR006652">
    <property type="entry name" value="Kelch_1"/>
</dbReference>
<dbReference type="Proteomes" id="UP000677054">
    <property type="component" value="Unassembled WGS sequence"/>
</dbReference>
<dbReference type="OrthoDB" id="45365at2759"/>
<dbReference type="EMBL" id="CAJPEV010000011">
    <property type="protein sequence ID" value="CAG0878675.1"/>
    <property type="molecule type" value="Genomic_DNA"/>
</dbReference>
<dbReference type="Pfam" id="PF00651">
    <property type="entry name" value="BTB"/>
    <property type="match status" value="1"/>
</dbReference>
<dbReference type="SUPFAM" id="SSF117281">
    <property type="entry name" value="Kelch motif"/>
    <property type="match status" value="1"/>
</dbReference>
<dbReference type="SUPFAM" id="SSF54695">
    <property type="entry name" value="POZ domain"/>
    <property type="match status" value="1"/>
</dbReference>
<sequence length="764" mass="86112">MSRKAMNEAELAGAQAGKRKIVIQKDFNDHTGLAADVSDYFSTGPTWCDVILVIQDAKFYSCKGILAAVSPYFRRMFSSCVEKPVKREIELEGFTKEGFKPVWEYIHGTKVELEGRDGVLAALQDAHLLGLNRLCDKMGKALAVKDPDVSGSPRCLNLCMDATNYHFPELRHTVLKEKYRHRGFLSSKIWCLGQKNDEWKVYGIDRNDFSKNEVTLYPHKADGQFMRAFVGIDKKLYLMGGGDMRVFDLGNHEWFEGPKPPEHIRWPATAVAPKSMFVCGYFNLQNMPQEWVFQFDVGSGSWVRLKDMRYARYGAGACYQDSCLHVLGGYSQNRSNKYERLDLRASTWEELADLPRGTGLPAVACYEGDVIYSGGDGQKKVYCYDVRQNKWQEWPHMVEGRQWHGLIPLDGNIYAIGGMQNPSIEVFKGKQWEVDLLVGGGTFHRQAMPIQNLRHTLVSSSPNATQHLHFILGRRIALCQSGVPLFRLSESPHRLLFGCMHSNYPQGIIGNVIPVADKDSAIDPTQTSCWSPNPLIKVKGCQSQQFHSLKHITLKSRITHFLPVLATVRMSGNTTHDLSCRIPLLLAPELSSVTGMRYAEHFKKGMKSYREQFHITSTEFFQCSMKRSHSKCLPVITSEREEVVPWSTAKQSCQFVNASTSISLFKGECIIFWVQKRHTAARRACSYLLEKRMHCNRSGSTMTTSAQNIQRIDALQAPTVTPQEVRITGLVATGAIPQRITTYHSASRASSPLLQFPLASKTPS</sequence>
<dbReference type="InterPro" id="IPR015915">
    <property type="entry name" value="Kelch-typ_b-propeller"/>
</dbReference>
<dbReference type="CDD" id="cd18186">
    <property type="entry name" value="BTB_POZ_ZBTB_KLHL-like"/>
    <property type="match status" value="1"/>
</dbReference>
<dbReference type="InterPro" id="IPR011333">
    <property type="entry name" value="SKP1/BTB/POZ_sf"/>
</dbReference>
<evidence type="ECO:0000313" key="6">
    <source>
        <dbReference type="Proteomes" id="UP000677054"/>
    </source>
</evidence>
<evidence type="ECO:0000259" key="4">
    <source>
        <dbReference type="PROSITE" id="PS50097"/>
    </source>
</evidence>
<dbReference type="PANTHER" id="PTHR24412:SF489">
    <property type="entry name" value="RING FINGER DOMAIN AND KELCH REPEAT-CONTAINING PROTEIN DDB_G0271372"/>
    <property type="match status" value="1"/>
</dbReference>
<organism evidence="5">
    <name type="scientific">Darwinula stevensoni</name>
    <dbReference type="NCBI Taxonomy" id="69355"/>
    <lineage>
        <taxon>Eukaryota</taxon>
        <taxon>Metazoa</taxon>
        <taxon>Ecdysozoa</taxon>
        <taxon>Arthropoda</taxon>
        <taxon>Crustacea</taxon>
        <taxon>Oligostraca</taxon>
        <taxon>Ostracoda</taxon>
        <taxon>Podocopa</taxon>
        <taxon>Podocopida</taxon>
        <taxon>Darwinulocopina</taxon>
        <taxon>Darwinuloidea</taxon>
        <taxon>Darwinulidae</taxon>
        <taxon>Darwinula</taxon>
    </lineage>
</organism>
<accession>A0A7R8X451</accession>
<evidence type="ECO:0000256" key="1">
    <source>
        <dbReference type="ARBA" id="ARBA00022441"/>
    </source>
</evidence>
<dbReference type="Pfam" id="PF01344">
    <property type="entry name" value="Kelch_1"/>
    <property type="match status" value="1"/>
</dbReference>
<keyword evidence="6" id="KW-1185">Reference proteome</keyword>
<dbReference type="GO" id="GO:0003779">
    <property type="term" value="F:actin binding"/>
    <property type="evidence" value="ECO:0007669"/>
    <property type="project" value="UniProtKB-KW"/>
</dbReference>
<reference evidence="5" key="1">
    <citation type="submission" date="2020-11" db="EMBL/GenBank/DDBJ databases">
        <authorList>
            <person name="Tran Van P."/>
        </authorList>
    </citation>
    <scope>NUCLEOTIDE SEQUENCE</scope>
</reference>
<evidence type="ECO:0000313" key="5">
    <source>
        <dbReference type="EMBL" id="CAD7240161.1"/>
    </source>
</evidence>
<name>A0A7R8X451_9CRUS</name>